<evidence type="ECO:0000313" key="3">
    <source>
        <dbReference type="Proteomes" id="UP000326354"/>
    </source>
</evidence>
<keyword evidence="1" id="KW-0472">Membrane</keyword>
<keyword evidence="1" id="KW-1133">Transmembrane helix</keyword>
<organism evidence="2 3">
    <name type="scientific">Uabimicrobium amorphum</name>
    <dbReference type="NCBI Taxonomy" id="2596890"/>
    <lineage>
        <taxon>Bacteria</taxon>
        <taxon>Pseudomonadati</taxon>
        <taxon>Planctomycetota</taxon>
        <taxon>Candidatus Uabimicrobiia</taxon>
        <taxon>Candidatus Uabimicrobiales</taxon>
        <taxon>Candidatus Uabimicrobiaceae</taxon>
        <taxon>Candidatus Uabimicrobium</taxon>
    </lineage>
</organism>
<protein>
    <submittedName>
        <fullName evidence="2">Uncharacterized protein</fullName>
    </submittedName>
</protein>
<proteinExistence type="predicted"/>
<dbReference type="RefSeq" id="WP_151967077.1">
    <property type="nucleotide sequence ID" value="NZ_AP019860.1"/>
</dbReference>
<dbReference type="Proteomes" id="UP000326354">
    <property type="component" value="Chromosome"/>
</dbReference>
<reference evidence="2 3" key="1">
    <citation type="submission" date="2019-08" db="EMBL/GenBank/DDBJ databases">
        <title>Complete genome sequence of Candidatus Uab amorphum.</title>
        <authorList>
            <person name="Shiratori T."/>
            <person name="Suzuki S."/>
            <person name="Kakizawa Y."/>
            <person name="Ishida K."/>
        </authorList>
    </citation>
    <scope>NUCLEOTIDE SEQUENCE [LARGE SCALE GENOMIC DNA]</scope>
    <source>
        <strain evidence="2 3">SRT547</strain>
    </source>
</reference>
<keyword evidence="3" id="KW-1185">Reference proteome</keyword>
<keyword evidence="1" id="KW-0812">Transmembrane</keyword>
<sequence length="93" mass="10744">MYLAINDPEIVALISSILGIILTLLKFFLQKKKDVDETSLWTRFKRGFVILVVGFCLGVATCFYLFVSADWKAKKAFHRFLKKPHKTLRHIGK</sequence>
<name>A0A5S9IKQ4_UABAM</name>
<gene>
    <name evidence="2" type="ORF">UABAM_01193</name>
</gene>
<evidence type="ECO:0000256" key="1">
    <source>
        <dbReference type="SAM" id="Phobius"/>
    </source>
</evidence>
<accession>A0A5S9IKQ4</accession>
<feature type="transmembrane region" description="Helical" evidence="1">
    <location>
        <begin position="49"/>
        <end position="67"/>
    </location>
</feature>
<dbReference type="KEGG" id="uam:UABAM_01193"/>
<evidence type="ECO:0000313" key="2">
    <source>
        <dbReference type="EMBL" id="BBM82850.1"/>
    </source>
</evidence>
<dbReference type="EMBL" id="AP019860">
    <property type="protein sequence ID" value="BBM82850.1"/>
    <property type="molecule type" value="Genomic_DNA"/>
</dbReference>
<feature type="transmembrane region" description="Helical" evidence="1">
    <location>
        <begin position="12"/>
        <end position="29"/>
    </location>
</feature>
<dbReference type="AlphaFoldDB" id="A0A5S9IKQ4"/>